<name>A0ABN9QN25_9DINO</name>
<comment type="caution">
    <text evidence="2">The sequence shown here is derived from an EMBL/GenBank/DDBJ whole genome shotgun (WGS) entry which is preliminary data.</text>
</comment>
<organism evidence="2 3">
    <name type="scientific">Prorocentrum cordatum</name>
    <dbReference type="NCBI Taxonomy" id="2364126"/>
    <lineage>
        <taxon>Eukaryota</taxon>
        <taxon>Sar</taxon>
        <taxon>Alveolata</taxon>
        <taxon>Dinophyceae</taxon>
        <taxon>Prorocentrales</taxon>
        <taxon>Prorocentraceae</taxon>
        <taxon>Prorocentrum</taxon>
    </lineage>
</organism>
<feature type="non-terminal residue" evidence="2">
    <location>
        <position position="1"/>
    </location>
</feature>
<feature type="compositionally biased region" description="Gly residues" evidence="1">
    <location>
        <begin position="10"/>
        <end position="29"/>
    </location>
</feature>
<evidence type="ECO:0000256" key="1">
    <source>
        <dbReference type="SAM" id="MobiDB-lite"/>
    </source>
</evidence>
<accession>A0ABN9QN25</accession>
<feature type="region of interest" description="Disordered" evidence="1">
    <location>
        <begin position="1"/>
        <end position="81"/>
    </location>
</feature>
<proteinExistence type="predicted"/>
<evidence type="ECO:0000313" key="3">
    <source>
        <dbReference type="Proteomes" id="UP001189429"/>
    </source>
</evidence>
<keyword evidence="3" id="KW-1185">Reference proteome</keyword>
<protein>
    <submittedName>
        <fullName evidence="2">Uncharacterized protein</fullName>
    </submittedName>
</protein>
<dbReference type="EMBL" id="CAUYUJ010003772">
    <property type="protein sequence ID" value="CAK0806719.1"/>
    <property type="molecule type" value="Genomic_DNA"/>
</dbReference>
<sequence length="326" mass="34875">GRRPARAAPGGAGRGGVVRWGAGRGGGGPAACEAHGRASGRRVPHAAPAAGDPGGDGGDPAADDVGGRGGRRHLHRGQDPGRFVQGADGRVRGLQGALPELRPRRPLRPAVLLTERPSDHSTPLACWPADFDYLVGCQFRILSRKIPRKEARARFTRKLGETLYRKILAGDVVGPRVWVGDDETGSLGDVNMSSPFSGTWPAISTLPQRAQSAEELRKGAQALLRYLAEQQYCAGGDLSAFQSSSDGAVVEFTSYVREPANFESTVSLMRDNDLFAPRFDQRILEAYFEDSGYLCTSTDEVAGDGEGAGPARGIRTRWKLKLDQDD</sequence>
<evidence type="ECO:0000313" key="2">
    <source>
        <dbReference type="EMBL" id="CAK0806719.1"/>
    </source>
</evidence>
<reference evidence="2" key="1">
    <citation type="submission" date="2023-10" db="EMBL/GenBank/DDBJ databases">
        <authorList>
            <person name="Chen Y."/>
            <person name="Shah S."/>
            <person name="Dougan E. K."/>
            <person name="Thang M."/>
            <person name="Chan C."/>
        </authorList>
    </citation>
    <scope>NUCLEOTIDE SEQUENCE [LARGE SCALE GENOMIC DNA]</scope>
</reference>
<gene>
    <name evidence="2" type="ORF">PCOR1329_LOCUS12834</name>
</gene>
<dbReference type="Proteomes" id="UP001189429">
    <property type="component" value="Unassembled WGS sequence"/>
</dbReference>